<name>T1D924_9ZZZZ</name>
<reference evidence="1" key="2">
    <citation type="journal article" date="2014" name="ISME J.">
        <title>Microbial stratification in low pH oxic and suboxic macroscopic growths along an acid mine drainage.</title>
        <authorList>
            <person name="Mendez-Garcia C."/>
            <person name="Mesa V."/>
            <person name="Sprenger R.R."/>
            <person name="Richter M."/>
            <person name="Diez M.S."/>
            <person name="Solano J."/>
            <person name="Bargiela R."/>
            <person name="Golyshina O.V."/>
            <person name="Manteca A."/>
            <person name="Ramos J.L."/>
            <person name="Gallego J.R."/>
            <person name="Llorente I."/>
            <person name="Martins Dos Santos V.A."/>
            <person name="Jensen O.N."/>
            <person name="Pelaez A.I."/>
            <person name="Sanchez J."/>
            <person name="Ferrer M."/>
        </authorList>
    </citation>
    <scope>NUCLEOTIDE SEQUENCE</scope>
</reference>
<protein>
    <submittedName>
        <fullName evidence="1">Uncharacterized protein</fullName>
    </submittedName>
</protein>
<dbReference type="InterPro" id="IPR025639">
    <property type="entry name" value="DruA"/>
</dbReference>
<organism evidence="1">
    <name type="scientific">mine drainage metagenome</name>
    <dbReference type="NCBI Taxonomy" id="410659"/>
    <lineage>
        <taxon>unclassified sequences</taxon>
        <taxon>metagenomes</taxon>
        <taxon>ecological metagenomes</taxon>
    </lineage>
</organism>
<feature type="non-terminal residue" evidence="1">
    <location>
        <position position="1"/>
    </location>
</feature>
<reference evidence="1" key="1">
    <citation type="submission" date="2013-08" db="EMBL/GenBank/DDBJ databases">
        <authorList>
            <person name="Mendez C."/>
            <person name="Richter M."/>
            <person name="Ferrer M."/>
            <person name="Sanchez J."/>
        </authorList>
    </citation>
    <scope>NUCLEOTIDE SEQUENCE</scope>
</reference>
<sequence>ERMQETGLIGLAPLRPGRPRGAVTSVRVSPDPEPAATDAPLATLQPIRLQRVATPGERALWRTLIEHHHYLGHRVPFGAHLRYLIQAPSPSPVVLGCLQFSSPAWRLHPRDQWIGWDDATRARHLQSVICNSRFLILPQVRVPHLASHVLALALRTVISDWTAAYGVQPLLAETFVDPTRFTGHCYRAANWIDVGLTAGRGREDRPHLRHGVSPKRILLYPLVPDARHRLRQAP</sequence>
<dbReference type="EMBL" id="AUZY01000439">
    <property type="protein sequence ID" value="EQD78710.1"/>
    <property type="molecule type" value="Genomic_DNA"/>
</dbReference>
<evidence type="ECO:0000313" key="1">
    <source>
        <dbReference type="EMBL" id="EQD78710.1"/>
    </source>
</evidence>
<comment type="caution">
    <text evidence="1">The sequence shown here is derived from an EMBL/GenBank/DDBJ whole genome shotgun (WGS) entry which is preliminary data.</text>
</comment>
<accession>T1D924</accession>
<dbReference type="Pfam" id="PF14236">
    <property type="entry name" value="DruA"/>
    <property type="match status" value="1"/>
</dbReference>
<gene>
    <name evidence="1" type="ORF">B1B_00572</name>
</gene>
<proteinExistence type="predicted"/>
<dbReference type="AlphaFoldDB" id="T1D924"/>